<dbReference type="PROSITE" id="PS50043">
    <property type="entry name" value="HTH_LUXR_2"/>
    <property type="match status" value="1"/>
</dbReference>
<dbReference type="Gene3D" id="1.10.10.10">
    <property type="entry name" value="Winged helix-like DNA-binding domain superfamily/Winged helix DNA-binding domain"/>
    <property type="match status" value="1"/>
</dbReference>
<keyword evidence="2" id="KW-0238">DNA-binding</keyword>
<dbReference type="Pfam" id="PF03472">
    <property type="entry name" value="Autoind_bind"/>
    <property type="match status" value="1"/>
</dbReference>
<dbReference type="EMBL" id="JBDPZC010000008">
    <property type="protein sequence ID" value="MEO3714504.1"/>
    <property type="molecule type" value="Genomic_DNA"/>
</dbReference>
<dbReference type="InterPro" id="IPR036388">
    <property type="entry name" value="WH-like_DNA-bd_sf"/>
</dbReference>
<organism evidence="5 6">
    <name type="scientific">Roseateles flavus</name>
    <dbReference type="NCBI Taxonomy" id="3149041"/>
    <lineage>
        <taxon>Bacteria</taxon>
        <taxon>Pseudomonadati</taxon>
        <taxon>Pseudomonadota</taxon>
        <taxon>Betaproteobacteria</taxon>
        <taxon>Burkholderiales</taxon>
        <taxon>Sphaerotilaceae</taxon>
        <taxon>Roseateles</taxon>
    </lineage>
</organism>
<comment type="caution">
    <text evidence="5">The sequence shown here is derived from an EMBL/GenBank/DDBJ whole genome shotgun (WGS) entry which is preliminary data.</text>
</comment>
<dbReference type="Gene3D" id="3.30.450.80">
    <property type="entry name" value="Transcription factor LuxR-like, autoinducer-binding domain"/>
    <property type="match status" value="1"/>
</dbReference>
<evidence type="ECO:0000259" key="4">
    <source>
        <dbReference type="PROSITE" id="PS50043"/>
    </source>
</evidence>
<evidence type="ECO:0000256" key="2">
    <source>
        <dbReference type="ARBA" id="ARBA00023125"/>
    </source>
</evidence>
<evidence type="ECO:0000256" key="3">
    <source>
        <dbReference type="ARBA" id="ARBA00023163"/>
    </source>
</evidence>
<gene>
    <name evidence="5" type="ORF">ABDJ40_17185</name>
</gene>
<evidence type="ECO:0000313" key="5">
    <source>
        <dbReference type="EMBL" id="MEO3714504.1"/>
    </source>
</evidence>
<dbReference type="InterPro" id="IPR036693">
    <property type="entry name" value="TF_LuxR_autoind-bd_dom_sf"/>
</dbReference>
<sequence length="235" mass="26140">MLHTDHLGVLAAQSESEFRAEIARFAQNLGFRTVDALTVVDHDDGTTEFICVDNIGNPDWNAIDPSYWKRDPVMQHCKTSSIPIAWGAQNYRSQGVMEIYDLVSAYGLRSGLSVSSHMRGGRHFALCVHTDRDLESDTRHVAYALPRLQLFAAHALDTAFRLFLPPDDLALAPLSVQDVGVLSWTLDGKSAEEIATLLCISEDSLKMRLKELAHELQCENEYQAALKALRLGIIC</sequence>
<evidence type="ECO:0000313" key="6">
    <source>
        <dbReference type="Proteomes" id="UP001462640"/>
    </source>
</evidence>
<dbReference type="Pfam" id="PF00196">
    <property type="entry name" value="GerE"/>
    <property type="match status" value="1"/>
</dbReference>
<keyword evidence="3" id="KW-0804">Transcription</keyword>
<dbReference type="InterPro" id="IPR000792">
    <property type="entry name" value="Tscrpt_reg_LuxR_C"/>
</dbReference>
<dbReference type="RefSeq" id="WP_347611595.1">
    <property type="nucleotide sequence ID" value="NZ_JBDPZC010000008.1"/>
</dbReference>
<name>A0ABV0GHH1_9BURK</name>
<feature type="domain" description="HTH luxR-type" evidence="4">
    <location>
        <begin position="167"/>
        <end position="232"/>
    </location>
</feature>
<proteinExistence type="predicted"/>
<keyword evidence="6" id="KW-1185">Reference proteome</keyword>
<reference evidence="5 6" key="1">
    <citation type="submission" date="2024-05" db="EMBL/GenBank/DDBJ databases">
        <title>Roseateles sp. 2.12 16S ribosomal RNA gene Genome sequencing and assembly.</title>
        <authorList>
            <person name="Woo H."/>
        </authorList>
    </citation>
    <scope>NUCLEOTIDE SEQUENCE [LARGE SCALE GENOMIC DNA]</scope>
    <source>
        <strain evidence="5 6">2.12</strain>
    </source>
</reference>
<dbReference type="SUPFAM" id="SSF46894">
    <property type="entry name" value="C-terminal effector domain of the bipartite response regulators"/>
    <property type="match status" value="1"/>
</dbReference>
<dbReference type="InterPro" id="IPR005143">
    <property type="entry name" value="TF_LuxR_autoind-bd_dom"/>
</dbReference>
<dbReference type="Proteomes" id="UP001462640">
    <property type="component" value="Unassembled WGS sequence"/>
</dbReference>
<dbReference type="SMART" id="SM00421">
    <property type="entry name" value="HTH_LUXR"/>
    <property type="match status" value="1"/>
</dbReference>
<accession>A0ABV0GHH1</accession>
<dbReference type="InterPro" id="IPR016032">
    <property type="entry name" value="Sig_transdc_resp-reg_C-effctor"/>
</dbReference>
<evidence type="ECO:0000256" key="1">
    <source>
        <dbReference type="ARBA" id="ARBA00023015"/>
    </source>
</evidence>
<dbReference type="SUPFAM" id="SSF75516">
    <property type="entry name" value="Pheromone-binding domain of LuxR-like quorum-sensing transcription factors"/>
    <property type="match status" value="1"/>
</dbReference>
<protein>
    <submittedName>
        <fullName evidence="5">Autoinducer binding domain-containing protein</fullName>
    </submittedName>
</protein>
<keyword evidence="1" id="KW-0805">Transcription regulation</keyword>